<dbReference type="InterPro" id="IPR036514">
    <property type="entry name" value="SGNH_hydro_sf"/>
</dbReference>
<reference evidence="2" key="1">
    <citation type="journal article" date="2015" name="Nature">
        <title>Complex archaea that bridge the gap between prokaryotes and eukaryotes.</title>
        <authorList>
            <person name="Spang A."/>
            <person name="Saw J.H."/>
            <person name="Jorgensen S.L."/>
            <person name="Zaremba-Niedzwiedzka K."/>
            <person name="Martijn J."/>
            <person name="Lind A.E."/>
            <person name="van Eijk R."/>
            <person name="Schleper C."/>
            <person name="Guy L."/>
            <person name="Ettema T.J."/>
        </authorList>
    </citation>
    <scope>NUCLEOTIDE SEQUENCE</scope>
</reference>
<dbReference type="InterPro" id="IPR051532">
    <property type="entry name" value="Ester_Hydrolysis_Enzymes"/>
</dbReference>
<accession>A0A0F9YVV0</accession>
<dbReference type="PROSITE" id="PS51257">
    <property type="entry name" value="PROKAR_LIPOPROTEIN"/>
    <property type="match status" value="1"/>
</dbReference>
<feature type="domain" description="SGNH hydrolase-type esterase" evidence="1">
    <location>
        <begin position="82"/>
        <end position="226"/>
    </location>
</feature>
<evidence type="ECO:0000313" key="2">
    <source>
        <dbReference type="EMBL" id="KKO09029.1"/>
    </source>
</evidence>
<dbReference type="PANTHER" id="PTHR30383">
    <property type="entry name" value="THIOESTERASE 1/PROTEASE 1/LYSOPHOSPHOLIPASE L1"/>
    <property type="match status" value="1"/>
</dbReference>
<dbReference type="SUPFAM" id="SSF52266">
    <property type="entry name" value="SGNH hydrolase"/>
    <property type="match status" value="1"/>
</dbReference>
<dbReference type="PANTHER" id="PTHR30383:SF5">
    <property type="entry name" value="SGNH HYDROLASE-TYPE ESTERASE DOMAIN-CONTAINING PROTEIN"/>
    <property type="match status" value="1"/>
</dbReference>
<dbReference type="Pfam" id="PF13472">
    <property type="entry name" value="Lipase_GDSL_2"/>
    <property type="match status" value="1"/>
</dbReference>
<dbReference type="InterPro" id="IPR013830">
    <property type="entry name" value="SGNH_hydro"/>
</dbReference>
<proteinExistence type="predicted"/>
<comment type="caution">
    <text evidence="2">The sequence shown here is derived from an EMBL/GenBank/DDBJ whole genome shotgun (WGS) entry which is preliminary data.</text>
</comment>
<gene>
    <name evidence="2" type="ORF">LCGC14_0041480</name>
</gene>
<sequence>MLNNNKIVRMFGAALVASWVVGCAGIAQTQSGAGYEQPDPARYEEAIQRFEAMDRQSPPPEDAIVLTGSSSIMFWNEEAPADLAPLTVIPRGFGGSVMYDVLHFLDRVALTYKPRAVLIYEGDNDTGRNNIPNDVIIEQLETVINRIHNELPTARVYVLSVKPSIARQATWPIAQDLNGRYQQVAAGNPLVHYIDVATPFLQADGSVMTDIFVDDNLHLNEKGYDIWAASIREVLMEQEAQYE</sequence>
<protein>
    <recommendedName>
        <fullName evidence="1">SGNH hydrolase-type esterase domain-containing protein</fullName>
    </recommendedName>
</protein>
<dbReference type="GO" id="GO:0004622">
    <property type="term" value="F:phosphatidylcholine lysophospholipase activity"/>
    <property type="evidence" value="ECO:0007669"/>
    <property type="project" value="TreeGrafter"/>
</dbReference>
<dbReference type="EMBL" id="LAZR01000008">
    <property type="protein sequence ID" value="KKO09029.1"/>
    <property type="molecule type" value="Genomic_DNA"/>
</dbReference>
<dbReference type="AlphaFoldDB" id="A0A0F9YVV0"/>
<organism evidence="2">
    <name type="scientific">marine sediment metagenome</name>
    <dbReference type="NCBI Taxonomy" id="412755"/>
    <lineage>
        <taxon>unclassified sequences</taxon>
        <taxon>metagenomes</taxon>
        <taxon>ecological metagenomes</taxon>
    </lineage>
</organism>
<name>A0A0F9YVV0_9ZZZZ</name>
<dbReference type="Gene3D" id="3.40.50.1110">
    <property type="entry name" value="SGNH hydrolase"/>
    <property type="match status" value="1"/>
</dbReference>
<evidence type="ECO:0000259" key="1">
    <source>
        <dbReference type="Pfam" id="PF13472"/>
    </source>
</evidence>